<dbReference type="EMBL" id="JBHTJV010000002">
    <property type="protein sequence ID" value="MFD0914807.1"/>
    <property type="molecule type" value="Genomic_DNA"/>
</dbReference>
<dbReference type="InterPro" id="IPR046843">
    <property type="entry name" value="LonB_AAA-LID"/>
</dbReference>
<protein>
    <recommendedName>
        <fullName evidence="2">endopeptidase La</fullName>
        <ecNumber evidence="2">3.4.21.53</ecNumber>
    </recommendedName>
</protein>
<dbReference type="GO" id="GO:0008233">
    <property type="term" value="F:peptidase activity"/>
    <property type="evidence" value="ECO:0007669"/>
    <property type="project" value="UniProtKB-KW"/>
</dbReference>
<dbReference type="SUPFAM" id="SSF54211">
    <property type="entry name" value="Ribosomal protein S5 domain 2-like"/>
    <property type="match status" value="1"/>
</dbReference>
<evidence type="ECO:0000256" key="2">
    <source>
        <dbReference type="PROSITE-ProRule" id="PRU01122"/>
    </source>
</evidence>
<accession>A0ABW3F8M4</accession>
<dbReference type="InterPro" id="IPR014721">
    <property type="entry name" value="Ribsml_uS5_D2-typ_fold_subgr"/>
</dbReference>
<evidence type="ECO:0000313" key="5">
    <source>
        <dbReference type="Proteomes" id="UP001597101"/>
    </source>
</evidence>
<dbReference type="InterPro" id="IPR041699">
    <property type="entry name" value="AAA_32"/>
</dbReference>
<comment type="caution">
    <text evidence="4">The sequence shown here is derived from an EMBL/GenBank/DDBJ whole genome shotgun (WGS) entry which is preliminary data.</text>
</comment>
<dbReference type="InterPro" id="IPR008269">
    <property type="entry name" value="Lon_proteolytic"/>
</dbReference>
<proteinExistence type="inferred from homology"/>
<dbReference type="InterPro" id="IPR027065">
    <property type="entry name" value="Lon_Prtase"/>
</dbReference>
<dbReference type="Pfam" id="PF20436">
    <property type="entry name" value="LonB_AAA-LID"/>
    <property type="match status" value="1"/>
</dbReference>
<comment type="similarity">
    <text evidence="2">Belongs to the peptidase S16 family.</text>
</comment>
<dbReference type="InterPro" id="IPR027417">
    <property type="entry name" value="P-loop_NTPase"/>
</dbReference>
<dbReference type="SUPFAM" id="SSF52540">
    <property type="entry name" value="P-loop containing nucleoside triphosphate hydrolases"/>
    <property type="match status" value="1"/>
</dbReference>
<comment type="catalytic activity">
    <reaction evidence="2">
        <text>Hydrolysis of proteins in presence of ATP.</text>
        <dbReference type="EC" id="3.4.21.53"/>
    </reaction>
</comment>
<evidence type="ECO:0000313" key="4">
    <source>
        <dbReference type="EMBL" id="MFD0914807.1"/>
    </source>
</evidence>
<keyword evidence="2" id="KW-0378">Hydrolase</keyword>
<dbReference type="Pfam" id="PF13654">
    <property type="entry name" value="AAA_32"/>
    <property type="match status" value="1"/>
</dbReference>
<gene>
    <name evidence="4" type="ORF">ACFQ14_00130</name>
</gene>
<dbReference type="Gene3D" id="1.10.8.60">
    <property type="match status" value="1"/>
</dbReference>
<evidence type="ECO:0000259" key="3">
    <source>
        <dbReference type="PROSITE" id="PS51786"/>
    </source>
</evidence>
<name>A0ABW3F8M4_9HYPH</name>
<dbReference type="PRINTS" id="PR00830">
    <property type="entry name" value="ENDOLAPTASE"/>
</dbReference>
<dbReference type="Proteomes" id="UP001597101">
    <property type="component" value="Unassembled WGS sequence"/>
</dbReference>
<sequence>MIDNTELFLSDDAPPEGDIFPKNLITQKHNPKYNRYRVNVVVANDSDGDTKGSPLIFEDHPTLAKLIGRVEHLSQFGALVTDFTMIRAGALHRANGGYLVLDVRKILSEPFAWEALKRALRAKEIKIVSAVDEMGFTSTVSLEPEPIPLDVKVILIGERIVYYLLCDLDPEFGDLFKIEVDFDDQLQRTDDNVELYARLIATIAQAHKLRPLNADAVATVIEQTARLAEDSQKLSLRVGLITTLLQEANHWAGIDGRQTIAASNIQHTLDEQLRRSSRVQELSQEAIERGTRLITTDGSEIGQINALSVLTIGKFAFGQPSRITARVRSGAGKVIDIEREAKLGGPLHSKGVLILSGYLAAQFAKDVPLSLWASLVFEQSYGGVDGDSASCAELCALLSALSETPIKQSFAVTGSVNQLGVVQAIGGVNEKIEGFFDICAARGLTGEQGVLIPAANVKHLMLKQEVVDAAKAGSFGIYPMESVSDAIALLTGEDVGERDKDGAFPTNTINFRIEAKLRHFSDLQRKQQRGEEEQAS</sequence>
<dbReference type="EC" id="3.4.21.53" evidence="2"/>
<dbReference type="Pfam" id="PF05362">
    <property type="entry name" value="Lon_C"/>
    <property type="match status" value="1"/>
</dbReference>
<reference evidence="5" key="1">
    <citation type="journal article" date="2019" name="Int. J. Syst. Evol. Microbiol.">
        <title>The Global Catalogue of Microorganisms (GCM) 10K type strain sequencing project: providing services to taxonomists for standard genome sequencing and annotation.</title>
        <authorList>
            <consortium name="The Broad Institute Genomics Platform"/>
            <consortium name="The Broad Institute Genome Sequencing Center for Infectious Disease"/>
            <person name="Wu L."/>
            <person name="Ma J."/>
        </authorList>
    </citation>
    <scope>NUCLEOTIDE SEQUENCE [LARGE SCALE GENOMIC DNA]</scope>
    <source>
        <strain evidence="5">CCUG 60023</strain>
    </source>
</reference>
<keyword evidence="5" id="KW-1185">Reference proteome</keyword>
<keyword evidence="2" id="KW-0720">Serine protease</keyword>
<dbReference type="PANTHER" id="PTHR10046">
    <property type="entry name" value="ATP DEPENDENT LON PROTEASE FAMILY MEMBER"/>
    <property type="match status" value="1"/>
</dbReference>
<feature type="domain" description="Lon proteolytic" evidence="3">
    <location>
        <begin position="298"/>
        <end position="493"/>
    </location>
</feature>
<dbReference type="Gene3D" id="3.30.230.10">
    <property type="match status" value="1"/>
</dbReference>
<dbReference type="Gene3D" id="3.40.50.300">
    <property type="entry name" value="P-loop containing nucleotide triphosphate hydrolases"/>
    <property type="match status" value="1"/>
</dbReference>
<evidence type="ECO:0000256" key="1">
    <source>
        <dbReference type="ARBA" id="ARBA00022670"/>
    </source>
</evidence>
<keyword evidence="1 2" id="KW-0645">Protease</keyword>
<dbReference type="GO" id="GO:0006508">
    <property type="term" value="P:proteolysis"/>
    <property type="evidence" value="ECO:0007669"/>
    <property type="project" value="UniProtKB-KW"/>
</dbReference>
<organism evidence="4 5">
    <name type="scientific">Pseudahrensia aquimaris</name>
    <dbReference type="NCBI Taxonomy" id="744461"/>
    <lineage>
        <taxon>Bacteria</taxon>
        <taxon>Pseudomonadati</taxon>
        <taxon>Pseudomonadota</taxon>
        <taxon>Alphaproteobacteria</taxon>
        <taxon>Hyphomicrobiales</taxon>
        <taxon>Ahrensiaceae</taxon>
        <taxon>Pseudahrensia</taxon>
    </lineage>
</organism>
<dbReference type="PROSITE" id="PS51786">
    <property type="entry name" value="LON_PROTEOLYTIC"/>
    <property type="match status" value="1"/>
</dbReference>
<feature type="active site" evidence="2">
    <location>
        <position position="388"/>
    </location>
</feature>
<feature type="active site" evidence="2">
    <location>
        <position position="431"/>
    </location>
</feature>
<dbReference type="InterPro" id="IPR020568">
    <property type="entry name" value="Ribosomal_Su5_D2-typ_SF"/>
</dbReference>